<accession>A0A0B6ZIG4</accession>
<sequence length="54" mass="6156">MILLKAKQQISRKQTENARAVTTMIFSLKIPVKLSIQPSVYVNMSLYSLVPYLT</sequence>
<proteinExistence type="predicted"/>
<gene>
    <name evidence="1" type="primary">ORF65380</name>
</gene>
<dbReference type="AlphaFoldDB" id="A0A0B6ZIG4"/>
<name>A0A0B6ZIG4_9EUPU</name>
<organism evidence="1">
    <name type="scientific">Arion vulgaris</name>
    <dbReference type="NCBI Taxonomy" id="1028688"/>
    <lineage>
        <taxon>Eukaryota</taxon>
        <taxon>Metazoa</taxon>
        <taxon>Spiralia</taxon>
        <taxon>Lophotrochozoa</taxon>
        <taxon>Mollusca</taxon>
        <taxon>Gastropoda</taxon>
        <taxon>Heterobranchia</taxon>
        <taxon>Euthyneura</taxon>
        <taxon>Panpulmonata</taxon>
        <taxon>Eupulmonata</taxon>
        <taxon>Stylommatophora</taxon>
        <taxon>Helicina</taxon>
        <taxon>Arionoidea</taxon>
        <taxon>Arionidae</taxon>
        <taxon>Arion</taxon>
    </lineage>
</organism>
<feature type="non-terminal residue" evidence="1">
    <location>
        <position position="54"/>
    </location>
</feature>
<dbReference type="EMBL" id="HACG01021307">
    <property type="protein sequence ID" value="CEK68172.1"/>
    <property type="molecule type" value="Transcribed_RNA"/>
</dbReference>
<evidence type="ECO:0000313" key="1">
    <source>
        <dbReference type="EMBL" id="CEK68172.1"/>
    </source>
</evidence>
<protein>
    <submittedName>
        <fullName evidence="1">Uncharacterized protein</fullName>
    </submittedName>
</protein>
<reference evidence="1" key="1">
    <citation type="submission" date="2014-12" db="EMBL/GenBank/DDBJ databases">
        <title>Insight into the proteome of Arion vulgaris.</title>
        <authorList>
            <person name="Aradska J."/>
            <person name="Bulat T."/>
            <person name="Smidak R."/>
            <person name="Sarate P."/>
            <person name="Gangsoo J."/>
            <person name="Sialana F."/>
            <person name="Bilban M."/>
            <person name="Lubec G."/>
        </authorList>
    </citation>
    <scope>NUCLEOTIDE SEQUENCE</scope>
    <source>
        <tissue evidence="1">Skin</tissue>
    </source>
</reference>